<feature type="transmembrane region" description="Helical" evidence="1">
    <location>
        <begin position="127"/>
        <end position="148"/>
    </location>
</feature>
<proteinExistence type="predicted"/>
<keyword evidence="1" id="KW-0472">Membrane</keyword>
<keyword evidence="1" id="KW-1133">Transmembrane helix</keyword>
<feature type="transmembrane region" description="Helical" evidence="1">
    <location>
        <begin position="95"/>
        <end position="115"/>
    </location>
</feature>
<gene>
    <name evidence="2" type="ORF">ACFFR3_24065</name>
</gene>
<keyword evidence="1" id="KW-0812">Transmembrane</keyword>
<dbReference type="Proteomes" id="UP001589568">
    <property type="component" value="Unassembled WGS sequence"/>
</dbReference>
<evidence type="ECO:0000313" key="2">
    <source>
        <dbReference type="EMBL" id="MFB9472589.1"/>
    </source>
</evidence>
<dbReference type="RefSeq" id="WP_345388082.1">
    <property type="nucleotide sequence ID" value="NZ_BAAAXS010000001.1"/>
</dbReference>
<feature type="transmembrane region" description="Helical" evidence="1">
    <location>
        <begin position="71"/>
        <end position="89"/>
    </location>
</feature>
<sequence length="150" mass="15043">MTGRIGRAATVCGVLGVWWWASVRLAWTGVGCADRGCLVPSIAVLVVISLAGLAGAAYALDRVDVRPGRRVALVAAGTFVVIRIAGEAVPSWTSTLAHVLATGAAFAAAGALAALMTEPRAARGARIAAITVVAALIPAALAAALALYDL</sequence>
<dbReference type="EMBL" id="JBHMCF010000028">
    <property type="protein sequence ID" value="MFB9472589.1"/>
    <property type="molecule type" value="Genomic_DNA"/>
</dbReference>
<reference evidence="2 3" key="1">
    <citation type="submission" date="2024-09" db="EMBL/GenBank/DDBJ databases">
        <authorList>
            <person name="Sun Q."/>
            <person name="Mori K."/>
        </authorList>
    </citation>
    <scope>NUCLEOTIDE SEQUENCE [LARGE SCALE GENOMIC DNA]</scope>
    <source>
        <strain evidence="2 3">JCM 3324</strain>
    </source>
</reference>
<evidence type="ECO:0000313" key="3">
    <source>
        <dbReference type="Proteomes" id="UP001589568"/>
    </source>
</evidence>
<feature type="transmembrane region" description="Helical" evidence="1">
    <location>
        <begin position="38"/>
        <end position="59"/>
    </location>
</feature>
<keyword evidence="3" id="KW-1185">Reference proteome</keyword>
<name>A0ABV5NQI5_9ACTN</name>
<comment type="caution">
    <text evidence="2">The sequence shown here is derived from an EMBL/GenBank/DDBJ whole genome shotgun (WGS) entry which is preliminary data.</text>
</comment>
<organism evidence="2 3">
    <name type="scientific">Nonomuraea salmonea</name>
    <dbReference type="NCBI Taxonomy" id="46181"/>
    <lineage>
        <taxon>Bacteria</taxon>
        <taxon>Bacillati</taxon>
        <taxon>Actinomycetota</taxon>
        <taxon>Actinomycetes</taxon>
        <taxon>Streptosporangiales</taxon>
        <taxon>Streptosporangiaceae</taxon>
        <taxon>Nonomuraea</taxon>
    </lineage>
</organism>
<evidence type="ECO:0000256" key="1">
    <source>
        <dbReference type="SAM" id="Phobius"/>
    </source>
</evidence>
<protein>
    <submittedName>
        <fullName evidence="2">Uncharacterized protein</fullName>
    </submittedName>
</protein>
<accession>A0ABV5NQI5</accession>